<dbReference type="PROSITE" id="PS51419">
    <property type="entry name" value="RAB"/>
    <property type="match status" value="1"/>
</dbReference>
<evidence type="ECO:0000256" key="1">
    <source>
        <dbReference type="ARBA" id="ARBA00022741"/>
    </source>
</evidence>
<comment type="caution">
    <text evidence="3">The sequence shown here is derived from an EMBL/GenBank/DDBJ whole genome shotgun (WGS) entry which is preliminary data.</text>
</comment>
<dbReference type="Proteomes" id="UP001176961">
    <property type="component" value="Unassembled WGS sequence"/>
</dbReference>
<sequence>MDGTYVDSSYLHKIKVIFLGAAGVGKTAIITRFVDNYWVDRAIPTIGVDFTGRTINVDGRPVRIQIWDTAGQERFHSLIPSYLREARGAIVVYDVTKRESFDEVQRWVSEVRKYRDDEVEVLIVGNKTDRDGREVPLEEARSSYAGSGLTVIETSARTGYNVKMVFETMARKVQESPTVVDEPLSESVLLTAEEVPLEHANCSC</sequence>
<proteinExistence type="predicted"/>
<dbReference type="GO" id="GO:0005525">
    <property type="term" value="F:GTP binding"/>
    <property type="evidence" value="ECO:0007669"/>
    <property type="project" value="UniProtKB-KW"/>
</dbReference>
<accession>A0AA36H9I6</accession>
<dbReference type="InterPro" id="IPR050227">
    <property type="entry name" value="Rab"/>
</dbReference>
<keyword evidence="1" id="KW-0547">Nucleotide-binding</keyword>
<dbReference type="SUPFAM" id="SSF52540">
    <property type="entry name" value="P-loop containing nucleoside triphosphate hydrolases"/>
    <property type="match status" value="1"/>
</dbReference>
<dbReference type="SMART" id="SM00175">
    <property type="entry name" value="RAB"/>
    <property type="match status" value="1"/>
</dbReference>
<dbReference type="EMBL" id="CATQJL010000316">
    <property type="protein sequence ID" value="CAJ0606467.1"/>
    <property type="molecule type" value="Genomic_DNA"/>
</dbReference>
<keyword evidence="2" id="KW-0342">GTP-binding</keyword>
<dbReference type="PROSITE" id="PS51421">
    <property type="entry name" value="RAS"/>
    <property type="match status" value="1"/>
</dbReference>
<dbReference type="Pfam" id="PF00071">
    <property type="entry name" value="Ras"/>
    <property type="match status" value="1"/>
</dbReference>
<dbReference type="InterPro" id="IPR001806">
    <property type="entry name" value="Small_GTPase"/>
</dbReference>
<organism evidence="3 4">
    <name type="scientific">Cylicocyclus nassatus</name>
    <name type="common">Nematode worm</name>
    <dbReference type="NCBI Taxonomy" id="53992"/>
    <lineage>
        <taxon>Eukaryota</taxon>
        <taxon>Metazoa</taxon>
        <taxon>Ecdysozoa</taxon>
        <taxon>Nematoda</taxon>
        <taxon>Chromadorea</taxon>
        <taxon>Rhabditida</taxon>
        <taxon>Rhabditina</taxon>
        <taxon>Rhabditomorpha</taxon>
        <taxon>Strongyloidea</taxon>
        <taxon>Strongylidae</taxon>
        <taxon>Cylicocyclus</taxon>
    </lineage>
</organism>
<evidence type="ECO:0000313" key="4">
    <source>
        <dbReference type="Proteomes" id="UP001176961"/>
    </source>
</evidence>
<evidence type="ECO:0000313" key="3">
    <source>
        <dbReference type="EMBL" id="CAJ0606467.1"/>
    </source>
</evidence>
<protein>
    <submittedName>
        <fullName evidence="3">Uncharacterized protein</fullName>
    </submittedName>
</protein>
<dbReference type="SMART" id="SM00176">
    <property type="entry name" value="RAN"/>
    <property type="match status" value="1"/>
</dbReference>
<gene>
    <name evidence="3" type="ORF">CYNAS_LOCUS18450</name>
</gene>
<dbReference type="SMART" id="SM00173">
    <property type="entry name" value="RAS"/>
    <property type="match status" value="1"/>
</dbReference>
<dbReference type="InterPro" id="IPR027417">
    <property type="entry name" value="P-loop_NTPase"/>
</dbReference>
<evidence type="ECO:0000256" key="2">
    <source>
        <dbReference type="ARBA" id="ARBA00023134"/>
    </source>
</evidence>
<dbReference type="PANTHER" id="PTHR47977">
    <property type="entry name" value="RAS-RELATED PROTEIN RAB"/>
    <property type="match status" value="1"/>
</dbReference>
<keyword evidence="4" id="KW-1185">Reference proteome</keyword>
<name>A0AA36H9I6_CYLNA</name>
<dbReference type="InterPro" id="IPR005225">
    <property type="entry name" value="Small_GTP-bd"/>
</dbReference>
<dbReference type="PRINTS" id="PR00449">
    <property type="entry name" value="RASTRNSFRMNG"/>
</dbReference>
<dbReference type="Gene3D" id="3.40.50.300">
    <property type="entry name" value="P-loop containing nucleotide triphosphate hydrolases"/>
    <property type="match status" value="1"/>
</dbReference>
<dbReference type="NCBIfam" id="TIGR00231">
    <property type="entry name" value="small_GTP"/>
    <property type="match status" value="1"/>
</dbReference>
<dbReference type="AlphaFoldDB" id="A0AA36H9I6"/>
<dbReference type="SMART" id="SM00174">
    <property type="entry name" value="RHO"/>
    <property type="match status" value="1"/>
</dbReference>
<dbReference type="CDD" id="cd00154">
    <property type="entry name" value="Rab"/>
    <property type="match status" value="1"/>
</dbReference>
<reference evidence="3" key="1">
    <citation type="submission" date="2023-07" db="EMBL/GenBank/DDBJ databases">
        <authorList>
            <consortium name="CYATHOMIX"/>
        </authorList>
    </citation>
    <scope>NUCLEOTIDE SEQUENCE</scope>
    <source>
        <strain evidence="3">N/A</strain>
    </source>
</reference>
<dbReference type="FunFam" id="3.40.50.300:FF:001462">
    <property type="entry name" value="Small GTP-binding protein, putative"/>
    <property type="match status" value="1"/>
</dbReference>
<dbReference type="GO" id="GO:0003924">
    <property type="term" value="F:GTPase activity"/>
    <property type="evidence" value="ECO:0007669"/>
    <property type="project" value="InterPro"/>
</dbReference>